<dbReference type="RefSeq" id="WP_083895049.1">
    <property type="nucleotide sequence ID" value="NZ_QJKF01000022.1"/>
</dbReference>
<dbReference type="PROSITE" id="PS51318">
    <property type="entry name" value="TAT"/>
    <property type="match status" value="1"/>
</dbReference>
<reference evidence="2 3" key="1">
    <citation type="submission" date="2018-05" db="EMBL/GenBank/DDBJ databases">
        <title>Genomic Encyclopedia of Type Strains, Phase IV (KMG-IV): sequencing the most valuable type-strain genomes for metagenomic binning, comparative biology and taxonomic classification.</title>
        <authorList>
            <person name="Goeker M."/>
        </authorList>
    </citation>
    <scope>NUCLEOTIDE SEQUENCE [LARGE SCALE GENOMIC DNA]</scope>
    <source>
        <strain evidence="2 3">DSM 44704</strain>
    </source>
</reference>
<name>A0A318JMA9_9NOCA</name>
<dbReference type="SUPFAM" id="SSF52317">
    <property type="entry name" value="Class I glutamine amidotransferase-like"/>
    <property type="match status" value="1"/>
</dbReference>
<dbReference type="EMBL" id="QJKF01000022">
    <property type="protein sequence ID" value="PXX54933.1"/>
    <property type="molecule type" value="Genomic_DNA"/>
</dbReference>
<dbReference type="InterPro" id="IPR002818">
    <property type="entry name" value="DJ-1/PfpI"/>
</dbReference>
<evidence type="ECO:0000313" key="2">
    <source>
        <dbReference type="EMBL" id="PXX54933.1"/>
    </source>
</evidence>
<proteinExistence type="predicted"/>
<dbReference type="InterPro" id="IPR006311">
    <property type="entry name" value="TAT_signal"/>
</dbReference>
<evidence type="ECO:0000313" key="3">
    <source>
        <dbReference type="Proteomes" id="UP000247569"/>
    </source>
</evidence>
<organism evidence="2 3">
    <name type="scientific">Nocardia tenerifensis</name>
    <dbReference type="NCBI Taxonomy" id="228006"/>
    <lineage>
        <taxon>Bacteria</taxon>
        <taxon>Bacillati</taxon>
        <taxon>Actinomycetota</taxon>
        <taxon>Actinomycetes</taxon>
        <taxon>Mycobacteriales</taxon>
        <taxon>Nocardiaceae</taxon>
        <taxon>Nocardia</taxon>
    </lineage>
</organism>
<evidence type="ECO:0000259" key="1">
    <source>
        <dbReference type="Pfam" id="PF01965"/>
    </source>
</evidence>
<dbReference type="GO" id="GO:0006355">
    <property type="term" value="P:regulation of DNA-templated transcription"/>
    <property type="evidence" value="ECO:0007669"/>
    <property type="project" value="TreeGrafter"/>
</dbReference>
<comment type="caution">
    <text evidence="2">The sequence shown here is derived from an EMBL/GenBank/DDBJ whole genome shotgun (WGS) entry which is preliminary data.</text>
</comment>
<dbReference type="InterPro" id="IPR029062">
    <property type="entry name" value="Class_I_gatase-like"/>
</dbReference>
<dbReference type="InterPro" id="IPR052158">
    <property type="entry name" value="INH-QAR"/>
</dbReference>
<dbReference type="AlphaFoldDB" id="A0A318JMA9"/>
<dbReference type="Pfam" id="PF01965">
    <property type="entry name" value="DJ-1_PfpI"/>
    <property type="match status" value="1"/>
</dbReference>
<dbReference type="PANTHER" id="PTHR43130">
    <property type="entry name" value="ARAC-FAMILY TRANSCRIPTIONAL REGULATOR"/>
    <property type="match status" value="1"/>
</dbReference>
<dbReference type="Proteomes" id="UP000247569">
    <property type="component" value="Unassembled WGS sequence"/>
</dbReference>
<dbReference type="OrthoDB" id="4265717at2"/>
<keyword evidence="3" id="KW-1185">Reference proteome</keyword>
<sequence length="291" mass="30721">MTVDHDSGSSGDTPLKRRAVLGGAIGAAGAAALGWSGYELLHKPENPTTAHVSEGTPLPSPFDGRKLEIAILVAPGYWPVDIVSAYTAFGMIPGVNPHLVWKNTDEVIGVPTFPTRPTTSYEDCPRDLDVLYAGATASTNFEDAQTLEFLADRGARARWIAGSCTGPLLLGAAGLFKGYRATANFQAAHLLPYVGAIHSPGNVVEDRNRITAGPATGGFEIAVRLIQAIYGDEAARETILQAEYAPTPLFDVGTPALAGPELTARTKARTAPMIASLQEVMKRVATRLQVS</sequence>
<accession>A0A318JMA9</accession>
<dbReference type="Gene3D" id="3.40.50.880">
    <property type="match status" value="1"/>
</dbReference>
<feature type="domain" description="DJ-1/PfpI" evidence="1">
    <location>
        <begin position="69"/>
        <end position="227"/>
    </location>
</feature>
<dbReference type="PANTHER" id="PTHR43130:SF2">
    <property type="entry name" value="DJ-1_PFPI DOMAIN-CONTAINING PROTEIN"/>
    <property type="match status" value="1"/>
</dbReference>
<protein>
    <submittedName>
        <fullName evidence="2">DJ-1/PfpI family protein</fullName>
    </submittedName>
</protein>
<gene>
    <name evidence="2" type="ORF">DFR70_12274</name>
</gene>